<sequence>MRQSDKHTPGELHDAIQVIKSDMQLENLAIDGKEKIAESECGNLKPLEAIDLQVEISSCDENATGNWNTIAQKNQFLCVLVPWQVEVNLHVLKISNRVEKELELIDSNPSKEKTLVRADPDSNIQSVSTPIGNDKILAKGMSPLSQANFTNDLLISKEKQQGEMSTPRWADLVDEEEHVSPPLLNRKLSPQALEFVPKSTTAKKNEQDALASGFSPINAYASDLGDDSFDEDEDEDEDEEDNMLDICFDKVTRDGDISPRHQRSGSNKNKKKTHGRQHNWDGKVIGEFVPMHMPMRLAKQSHMTVSIALTRSNTFKNQ</sequence>
<feature type="compositionally biased region" description="Basic residues" evidence="1">
    <location>
        <begin position="260"/>
        <end position="277"/>
    </location>
</feature>
<keyword evidence="3" id="KW-1185">Reference proteome</keyword>
<dbReference type="Proteomes" id="UP001234989">
    <property type="component" value="Chromosome 10"/>
</dbReference>
<feature type="compositionally biased region" description="Basic and acidic residues" evidence="1">
    <location>
        <begin position="247"/>
        <end position="259"/>
    </location>
</feature>
<reference evidence="2" key="1">
    <citation type="submission" date="2023-08" db="EMBL/GenBank/DDBJ databases">
        <title>A de novo genome assembly of Solanum verrucosum Schlechtendal, a Mexican diploid species geographically isolated from the other diploid A-genome species in potato relatives.</title>
        <authorList>
            <person name="Hosaka K."/>
        </authorList>
    </citation>
    <scope>NUCLEOTIDE SEQUENCE</scope>
    <source>
        <tissue evidence="2">Young leaves</tissue>
    </source>
</reference>
<dbReference type="AlphaFoldDB" id="A0AAF0URV7"/>
<name>A0AAF0URV7_SOLVR</name>
<feature type="region of interest" description="Disordered" evidence="1">
    <location>
        <begin position="204"/>
        <end position="280"/>
    </location>
</feature>
<gene>
    <name evidence="2" type="ORF">MTR67_044995</name>
</gene>
<accession>A0AAF0URV7</accession>
<proteinExistence type="predicted"/>
<organism evidence="2 3">
    <name type="scientific">Solanum verrucosum</name>
    <dbReference type="NCBI Taxonomy" id="315347"/>
    <lineage>
        <taxon>Eukaryota</taxon>
        <taxon>Viridiplantae</taxon>
        <taxon>Streptophyta</taxon>
        <taxon>Embryophyta</taxon>
        <taxon>Tracheophyta</taxon>
        <taxon>Spermatophyta</taxon>
        <taxon>Magnoliopsida</taxon>
        <taxon>eudicotyledons</taxon>
        <taxon>Gunneridae</taxon>
        <taxon>Pentapetalae</taxon>
        <taxon>asterids</taxon>
        <taxon>lamiids</taxon>
        <taxon>Solanales</taxon>
        <taxon>Solanaceae</taxon>
        <taxon>Solanoideae</taxon>
        <taxon>Solaneae</taxon>
        <taxon>Solanum</taxon>
    </lineage>
</organism>
<feature type="compositionally biased region" description="Acidic residues" evidence="1">
    <location>
        <begin position="224"/>
        <end position="243"/>
    </location>
</feature>
<evidence type="ECO:0000256" key="1">
    <source>
        <dbReference type="SAM" id="MobiDB-lite"/>
    </source>
</evidence>
<evidence type="ECO:0000313" key="2">
    <source>
        <dbReference type="EMBL" id="WMV51610.1"/>
    </source>
</evidence>
<dbReference type="EMBL" id="CP133621">
    <property type="protein sequence ID" value="WMV51610.1"/>
    <property type="molecule type" value="Genomic_DNA"/>
</dbReference>
<evidence type="ECO:0008006" key="4">
    <source>
        <dbReference type="Google" id="ProtNLM"/>
    </source>
</evidence>
<evidence type="ECO:0000313" key="3">
    <source>
        <dbReference type="Proteomes" id="UP001234989"/>
    </source>
</evidence>
<protein>
    <recommendedName>
        <fullName evidence="4">NB-ARC domain containing protein</fullName>
    </recommendedName>
</protein>